<proteinExistence type="predicted"/>
<name>A0A814PN99_9BILA</name>
<feature type="non-terminal residue" evidence="1">
    <location>
        <position position="1"/>
    </location>
</feature>
<gene>
    <name evidence="1" type="ORF">OXX778_LOCUS21499</name>
</gene>
<protein>
    <submittedName>
        <fullName evidence="1">Uncharacterized protein</fullName>
    </submittedName>
</protein>
<organism evidence="1 2">
    <name type="scientific">Brachionus calyciflorus</name>
    <dbReference type="NCBI Taxonomy" id="104777"/>
    <lineage>
        <taxon>Eukaryota</taxon>
        <taxon>Metazoa</taxon>
        <taxon>Spiralia</taxon>
        <taxon>Gnathifera</taxon>
        <taxon>Rotifera</taxon>
        <taxon>Eurotatoria</taxon>
        <taxon>Monogononta</taxon>
        <taxon>Pseudotrocha</taxon>
        <taxon>Ploima</taxon>
        <taxon>Brachionidae</taxon>
        <taxon>Brachionus</taxon>
    </lineage>
</organism>
<accession>A0A814PN99</accession>
<reference evidence="1" key="1">
    <citation type="submission" date="2021-02" db="EMBL/GenBank/DDBJ databases">
        <authorList>
            <person name="Nowell W R."/>
        </authorList>
    </citation>
    <scope>NUCLEOTIDE SEQUENCE</scope>
    <source>
        <strain evidence="1">Ploen Becks lab</strain>
    </source>
</reference>
<evidence type="ECO:0000313" key="1">
    <source>
        <dbReference type="EMBL" id="CAF1108298.1"/>
    </source>
</evidence>
<comment type="caution">
    <text evidence="1">The sequence shown here is derived from an EMBL/GenBank/DDBJ whole genome shotgun (WGS) entry which is preliminary data.</text>
</comment>
<dbReference type="EMBL" id="CAJNOC010008002">
    <property type="protein sequence ID" value="CAF1108298.1"/>
    <property type="molecule type" value="Genomic_DNA"/>
</dbReference>
<keyword evidence="2" id="KW-1185">Reference proteome</keyword>
<sequence length="111" mass="13126">IVCDEGSSLLRLFKHIEEPEEIGTDFESEESEDENEVLIENDFEADSEIREIEKILNLKIIDNELREIIRQTKTLGQDLMKNDQNFIDDENEFIEKENYTDNEYEIGDHQS</sequence>
<dbReference type="AlphaFoldDB" id="A0A814PN99"/>
<dbReference type="Proteomes" id="UP000663879">
    <property type="component" value="Unassembled WGS sequence"/>
</dbReference>
<evidence type="ECO:0000313" key="2">
    <source>
        <dbReference type="Proteomes" id="UP000663879"/>
    </source>
</evidence>